<name>A0ABP3I1B6_9BACL</name>
<comment type="similarity">
    <text evidence="2">Belongs to the metallo-dependent hydrolases superfamily. Adenosine and AMP deaminases family.</text>
</comment>
<comment type="caution">
    <text evidence="7">The sequence shown here is derived from an EMBL/GenBank/DDBJ whole genome shotgun (WGS) entry which is preliminary data.</text>
</comment>
<keyword evidence="3" id="KW-0479">Metal-binding</keyword>
<reference evidence="8" key="1">
    <citation type="journal article" date="2019" name="Int. J. Syst. Evol. Microbiol.">
        <title>The Global Catalogue of Microorganisms (GCM) 10K type strain sequencing project: providing services to taxonomists for standard genome sequencing and annotation.</title>
        <authorList>
            <consortium name="The Broad Institute Genomics Platform"/>
            <consortium name="The Broad Institute Genome Sequencing Center for Infectious Disease"/>
            <person name="Wu L."/>
            <person name="Ma J."/>
        </authorList>
    </citation>
    <scope>NUCLEOTIDE SEQUENCE [LARGE SCALE GENOMIC DNA]</scope>
    <source>
        <strain evidence="8">JCM 12774</strain>
    </source>
</reference>
<sequence>MRKKGWAILESKRNLGGEQLLKDRFIAALQENNLAEMRKVPKADLHNHSTRGGNKRYIEKWCGTKIPDCPKFRDLHEMNQWNTINIKPLLPGRPGYEKRIEAAFEQAKMDGVHLLHMSVTIGEEALFDNSAEKLVYAIQDIHQRVAPEVIFVPEIAFLTYTPIHETSEKLDQFLELNYFKSIDIFGDEFAVPAFKKVFRKAKNKGLILKAHVGEFGTAELVRQSIEVLELDQIQHGIAAASSPQVMRWLSDHNIQLNICPTSNILLSRVENYQAHPIRILFDHGVRVTVNTDDMLIFDQSVSQEFFNLYHAGLFSAEELNEIRENAFAN</sequence>
<proteinExistence type="inferred from homology"/>
<dbReference type="SUPFAM" id="SSF51556">
    <property type="entry name" value="Metallo-dependent hydrolases"/>
    <property type="match status" value="1"/>
</dbReference>
<dbReference type="Pfam" id="PF00962">
    <property type="entry name" value="A_deaminase"/>
    <property type="match status" value="1"/>
</dbReference>
<dbReference type="InterPro" id="IPR001365">
    <property type="entry name" value="A_deaminase_dom"/>
</dbReference>
<evidence type="ECO:0000256" key="1">
    <source>
        <dbReference type="ARBA" id="ARBA00001947"/>
    </source>
</evidence>
<dbReference type="PANTHER" id="PTHR43114">
    <property type="entry name" value="ADENINE DEAMINASE"/>
    <property type="match status" value="1"/>
</dbReference>
<evidence type="ECO:0000256" key="5">
    <source>
        <dbReference type="ARBA" id="ARBA00022833"/>
    </source>
</evidence>
<feature type="domain" description="Adenosine deaminase" evidence="6">
    <location>
        <begin position="176"/>
        <end position="327"/>
    </location>
</feature>
<dbReference type="EMBL" id="BAAACX010000007">
    <property type="protein sequence ID" value="GAA0384996.1"/>
    <property type="molecule type" value="Genomic_DNA"/>
</dbReference>
<keyword evidence="8" id="KW-1185">Reference proteome</keyword>
<keyword evidence="5" id="KW-0862">Zinc</keyword>
<evidence type="ECO:0000313" key="7">
    <source>
        <dbReference type="EMBL" id="GAA0384996.1"/>
    </source>
</evidence>
<evidence type="ECO:0000259" key="6">
    <source>
        <dbReference type="Pfam" id="PF00962"/>
    </source>
</evidence>
<dbReference type="PANTHER" id="PTHR43114:SF6">
    <property type="entry name" value="ADENINE DEAMINASE"/>
    <property type="match status" value="1"/>
</dbReference>
<dbReference type="RefSeq" id="WP_343859750.1">
    <property type="nucleotide sequence ID" value="NZ_BAAACX010000007.1"/>
</dbReference>
<keyword evidence="4" id="KW-0378">Hydrolase</keyword>
<accession>A0ABP3I1B6</accession>
<evidence type="ECO:0000256" key="2">
    <source>
        <dbReference type="ARBA" id="ARBA00006676"/>
    </source>
</evidence>
<comment type="cofactor">
    <cofactor evidence="1">
        <name>Zn(2+)</name>
        <dbReference type="ChEBI" id="CHEBI:29105"/>
    </cofactor>
</comment>
<dbReference type="Gene3D" id="3.20.20.140">
    <property type="entry name" value="Metal-dependent hydrolases"/>
    <property type="match status" value="1"/>
</dbReference>
<evidence type="ECO:0000313" key="8">
    <source>
        <dbReference type="Proteomes" id="UP001500340"/>
    </source>
</evidence>
<protein>
    <submittedName>
        <fullName evidence="7">Adenosine deaminase</fullName>
    </submittedName>
</protein>
<dbReference type="InterPro" id="IPR006330">
    <property type="entry name" value="Ado/ade_deaminase"/>
</dbReference>
<dbReference type="InterPro" id="IPR032466">
    <property type="entry name" value="Metal_Hydrolase"/>
</dbReference>
<evidence type="ECO:0000256" key="3">
    <source>
        <dbReference type="ARBA" id="ARBA00022723"/>
    </source>
</evidence>
<gene>
    <name evidence="7" type="ORF">GCM10008933_15190</name>
</gene>
<evidence type="ECO:0000256" key="4">
    <source>
        <dbReference type="ARBA" id="ARBA00022801"/>
    </source>
</evidence>
<organism evidence="7 8">
    <name type="scientific">Paenibacillus motobuensis</name>
    <dbReference type="NCBI Taxonomy" id="295324"/>
    <lineage>
        <taxon>Bacteria</taxon>
        <taxon>Bacillati</taxon>
        <taxon>Bacillota</taxon>
        <taxon>Bacilli</taxon>
        <taxon>Bacillales</taxon>
        <taxon>Paenibacillaceae</taxon>
        <taxon>Paenibacillus</taxon>
    </lineage>
</organism>
<dbReference type="Proteomes" id="UP001500340">
    <property type="component" value="Unassembled WGS sequence"/>
</dbReference>